<evidence type="ECO:0000313" key="2">
    <source>
        <dbReference type="Proteomes" id="UP000037460"/>
    </source>
</evidence>
<keyword evidence="2" id="KW-1185">Reference proteome</keyword>
<reference evidence="2" key="1">
    <citation type="journal article" date="2015" name="PLoS Genet.">
        <title>Genome Sequence and Transcriptome Analyses of Chrysochromulina tobin: Metabolic Tools for Enhanced Algal Fitness in the Prominent Order Prymnesiales (Haptophyceae).</title>
        <authorList>
            <person name="Hovde B.T."/>
            <person name="Deodato C.R."/>
            <person name="Hunsperger H.M."/>
            <person name="Ryken S.A."/>
            <person name="Yost W."/>
            <person name="Jha R.K."/>
            <person name="Patterson J."/>
            <person name="Monnat R.J. Jr."/>
            <person name="Barlow S.B."/>
            <person name="Starkenburg S.R."/>
            <person name="Cattolico R.A."/>
        </authorList>
    </citation>
    <scope>NUCLEOTIDE SEQUENCE</scope>
    <source>
        <strain evidence="2">CCMP291</strain>
    </source>
</reference>
<evidence type="ECO:0000313" key="1">
    <source>
        <dbReference type="EMBL" id="KOO27830.1"/>
    </source>
</evidence>
<accession>A0A0M0JMV6</accession>
<sequence length="1285" mass="144524">MDANCPWADYCQDNPNNSVVELAVADVEHSRSIRAARWNGIANAEVLSAGLIHAGFSTFIQPIYCFAWKSNADGDEIAQFLAMLPEQYIVPGSTALSTFDERVFAAKYDESVDTRTHALIAFGRIEDVTWVQKVRTQTKRPMVILGVMRDVLAHRVQLFYSDNERRQMAERSSTTFVRAMLHSWMQSNEYVRETQLEYLYSLNATLRNLPIDDVWRARNVSAIASGVDARSTVSPLASVYVGPVGDPQNVRRTLCVFAHSTSLPIPWMRYETALESSSATVPSKFLANVDEDVMVALLAREQREFYYVARALDAFEAFAEEYGCLEQPTEAALREPKYGAGPLTPNTATVTASDAIGNVSSITAITAISPIATWAGAGDGNKTKLFNVTASSDYPLYYFHHVPKTGGTTLSDYLGMLPGKYIVPGSQRSAGFDEDEFRLAEDEVAARGNVIIAFSHMQVRAFVDIIRPSKLANRKIEVIFMIRDVLPHRVSFFHEMIGPEAHDHDQADLDMGKTLARPYPDFYTWASKDTDPATANSSWLTNRSDVGLALIGHMSLMRETLCLIDRMLGVPVPWSGVAHQGMNWRFKKLRPMDAESSFNSSSANELLSPAPVAGQRPWQHQAETMPDVEISCGEDSFEPKPDEFDWSAFDTLLLDVTKSRHSHLPFAVGITFLSGPNYYPQWLFEAPFEVSKYFEVCKKRRDPLDLTDTRPFTTWATCDEVDYAVPNFHHPNYLSRYKRAHEALAAKLNDMRMVNSELRILYMQASLGAGYENTPVTFNPNRTEADYIWTDEEGKPSAVDARWNRCGNCGFDAFAPPRDESLDLFWCPSGATRTGLVVSRRPEFEQFAKNMTAFLYNSVYASHIEDGWLRMMVTSDEPKTWVNLANGKNSASQTEKRMDEMQLFSNGWLDEYAPGSWLMRNSEGEGGGLSGERTRVVHSMLNIFRVTDNGPVRARADLDKFWCWTGEEGNRGQLGAGPVAPSCLVQNWHLYAATMWALTIRIDYWNIPLTVSKDFLTYPSPFDGVWRFLNRYTSIRYAWQSPGAWIGFRDGLDTLDVERFPEAEYGALPRGWQTMSLRNSQSSESQVLLANRQASICRSFEATGCRNEIDPSTPEGKVALDYGNGTNDVNLDVWRSDYGMFMQRRDTPESEGYWWQGPTDQMYGRYSRGFARPQATIELTLDPGLWGGLPLTEERDLILRVVFLDTSIGQFYVGYDALDGPRGWIVETTGTSRWREITYAVTDGRFARTDGGGPNGADIWLRDMSPCVTFTDPNVVCHLGQTGRV</sequence>
<proteinExistence type="predicted"/>
<organism evidence="1 2">
    <name type="scientific">Chrysochromulina tobinii</name>
    <dbReference type="NCBI Taxonomy" id="1460289"/>
    <lineage>
        <taxon>Eukaryota</taxon>
        <taxon>Haptista</taxon>
        <taxon>Haptophyta</taxon>
        <taxon>Prymnesiophyceae</taxon>
        <taxon>Prymnesiales</taxon>
        <taxon>Chrysochromulinaceae</taxon>
        <taxon>Chrysochromulina</taxon>
    </lineage>
</organism>
<comment type="caution">
    <text evidence="1">The sequence shown here is derived from an EMBL/GenBank/DDBJ whole genome shotgun (WGS) entry which is preliminary data.</text>
</comment>
<dbReference type="Proteomes" id="UP000037460">
    <property type="component" value="Unassembled WGS sequence"/>
</dbReference>
<protein>
    <submittedName>
        <fullName evidence="1">Uncharacterized protein</fullName>
    </submittedName>
</protein>
<dbReference type="EMBL" id="JWZX01002659">
    <property type="protein sequence ID" value="KOO27830.1"/>
    <property type="molecule type" value="Genomic_DNA"/>
</dbReference>
<gene>
    <name evidence="1" type="ORF">Ctob_001225</name>
</gene>
<name>A0A0M0JMV6_9EUKA</name>